<dbReference type="SUPFAM" id="SSF82861">
    <property type="entry name" value="Mechanosensitive channel protein MscS (YggB), transmembrane region"/>
    <property type="match status" value="1"/>
</dbReference>
<comment type="subcellular location">
    <subcellularLocation>
        <location evidence="7">Cell inner membrane</location>
        <topology evidence="7">Multi-pass membrane protein</topology>
    </subcellularLocation>
    <subcellularLocation>
        <location evidence="1">Cell membrane</location>
        <topology evidence="1">Multi-pass membrane protein</topology>
    </subcellularLocation>
</comment>
<dbReference type="EMBL" id="CP032664">
    <property type="protein sequence ID" value="QQO82300.1"/>
    <property type="molecule type" value="Genomic_DNA"/>
</dbReference>
<dbReference type="InterPro" id="IPR011066">
    <property type="entry name" value="MscS_channel_C_sf"/>
</dbReference>
<feature type="transmembrane region" description="Helical" evidence="7">
    <location>
        <begin position="284"/>
        <end position="302"/>
    </location>
</feature>
<comment type="caution">
    <text evidence="7">Lacks conserved residue(s) required for the propagation of feature annotation.</text>
</comment>
<evidence type="ECO:0000256" key="7">
    <source>
        <dbReference type="RuleBase" id="RU369025"/>
    </source>
</evidence>
<name>A0A7T8E9I3_9GAMM</name>
<feature type="domain" description="Mechanosensitive ion channel MscS" evidence="9">
    <location>
        <begin position="372"/>
        <end position="438"/>
    </location>
</feature>
<dbReference type="PANTHER" id="PTHR30221:SF1">
    <property type="entry name" value="SMALL-CONDUCTANCE MECHANOSENSITIVE CHANNEL"/>
    <property type="match status" value="1"/>
</dbReference>
<comment type="subunit">
    <text evidence="7">Homoheptamer.</text>
</comment>
<keyword evidence="7" id="KW-0407">Ion channel</keyword>
<evidence type="ECO:0000259" key="10">
    <source>
        <dbReference type="Pfam" id="PF21082"/>
    </source>
</evidence>
<feature type="chain" id="PRO_5030935951" description="Small-conductance mechanosensitive channel" evidence="8">
    <location>
        <begin position="20"/>
        <end position="539"/>
    </location>
</feature>
<organism evidence="11">
    <name type="scientific">Shewanella algae</name>
    <dbReference type="NCBI Taxonomy" id="38313"/>
    <lineage>
        <taxon>Bacteria</taxon>
        <taxon>Pseudomonadati</taxon>
        <taxon>Pseudomonadota</taxon>
        <taxon>Gammaproteobacteria</taxon>
        <taxon>Alteromonadales</taxon>
        <taxon>Shewanellaceae</taxon>
        <taxon>Shewanella</taxon>
    </lineage>
</organism>
<evidence type="ECO:0000256" key="6">
    <source>
        <dbReference type="ARBA" id="ARBA00023136"/>
    </source>
</evidence>
<keyword evidence="5 7" id="KW-1133">Transmembrane helix</keyword>
<evidence type="ECO:0000256" key="8">
    <source>
        <dbReference type="SAM" id="SignalP"/>
    </source>
</evidence>
<dbReference type="GO" id="GO:0008381">
    <property type="term" value="F:mechanosensitive monoatomic ion channel activity"/>
    <property type="evidence" value="ECO:0007669"/>
    <property type="project" value="InterPro"/>
</dbReference>
<feature type="domain" description="Mechanosensitive ion channel MscS C-terminal" evidence="10">
    <location>
        <begin position="445"/>
        <end position="527"/>
    </location>
</feature>
<feature type="signal peptide" evidence="8">
    <location>
        <begin position="1"/>
        <end position="19"/>
    </location>
</feature>
<comment type="similarity">
    <text evidence="2 7">Belongs to the MscS (TC 1.A.23) family.</text>
</comment>
<sequence length="539" mass="60460">MVRTLLLVLCLSLSWQSFASEPEPLATEQLTLMQQTIRQNIQQLRSAKGELKAVTEFRIKALTLAQRNKLKESIDAIGDKSAEQNAKVNVLPHLQAQRQLLQEMVQYLDKEIMSLQGKLGKGEDQQLMLEISRRSLEKDEIQKGLLELLNWSEQLGQDVSQAKESLKQRLIVRAELLESLVSYNQQQLGVQMAENALAGKDISSEQSKALTLLKERLENNSSSLSAVIGMLDKLDVDTSDLKKTLFAISGDITQDVLNIDIVSSLAGQWFDIAKAQLIEGGPDILFKIFIFLFILLLTVLLAKLTKRIVAKAVSNSKLKFSKLLQDFFTSLSGKIIFTLGLLIALSQLGFELGPLLAGFGIAGVIIGFALQDTLSNFASGMMILIYRPFDVGDLIHAAGVTGRVSHMSLVSTTIKTLDNQRLIIPNNKIWGDTINNITAEHHRRVDMTFGISYSDNIEQAEAVLEQLVQEHPKVLKHPEPTVKLHLLGESSVDFVVRPWVRPEDYWEVYWDITRAVKMRFDEEGISIPFPQRDVHFYRG</sequence>
<dbReference type="Gene3D" id="1.10.287.1260">
    <property type="match status" value="1"/>
</dbReference>
<dbReference type="InterPro" id="IPR045275">
    <property type="entry name" value="MscS_archaea/bacteria_type"/>
</dbReference>
<evidence type="ECO:0000256" key="1">
    <source>
        <dbReference type="ARBA" id="ARBA00004651"/>
    </source>
</evidence>
<keyword evidence="3" id="KW-1003">Cell membrane</keyword>
<evidence type="ECO:0000256" key="4">
    <source>
        <dbReference type="ARBA" id="ARBA00022692"/>
    </source>
</evidence>
<dbReference type="Gene3D" id="2.30.30.60">
    <property type="match status" value="1"/>
</dbReference>
<dbReference type="InterPro" id="IPR011014">
    <property type="entry name" value="MscS_channel_TM-2"/>
</dbReference>
<keyword evidence="7" id="KW-0813">Transport</keyword>
<evidence type="ECO:0000256" key="2">
    <source>
        <dbReference type="ARBA" id="ARBA00008017"/>
    </source>
</evidence>
<reference evidence="11" key="1">
    <citation type="submission" date="2018-09" db="EMBL/GenBank/DDBJ databases">
        <title>Genome sequencing and analysis.</title>
        <authorList>
            <person name="Huang Y.-T."/>
        </authorList>
    </citation>
    <scope>NUCLEOTIDE SEQUENCE</scope>
    <source>
        <strain evidence="11">HIDE</strain>
    </source>
</reference>
<dbReference type="SUPFAM" id="SSF82689">
    <property type="entry name" value="Mechanosensitive channel protein MscS (YggB), C-terminal domain"/>
    <property type="match status" value="1"/>
</dbReference>
<dbReference type="GO" id="GO:0005886">
    <property type="term" value="C:plasma membrane"/>
    <property type="evidence" value="ECO:0007669"/>
    <property type="project" value="UniProtKB-SubCell"/>
</dbReference>
<keyword evidence="8" id="KW-0732">Signal</keyword>
<keyword evidence="4 7" id="KW-0812">Transmembrane</keyword>
<dbReference type="RefSeq" id="WP_071239127.1">
    <property type="nucleotide sequence ID" value="NZ_AP024613.1"/>
</dbReference>
<dbReference type="InterPro" id="IPR010920">
    <property type="entry name" value="LSM_dom_sf"/>
</dbReference>
<gene>
    <name evidence="11" type="ORF">D7032_02955</name>
</gene>
<protein>
    <recommendedName>
        <fullName evidence="7">Small-conductance mechanosensitive channel</fullName>
    </recommendedName>
</protein>
<dbReference type="Pfam" id="PF00924">
    <property type="entry name" value="MS_channel_2nd"/>
    <property type="match status" value="1"/>
</dbReference>
<proteinExistence type="inferred from homology"/>
<keyword evidence="7" id="KW-0997">Cell inner membrane</keyword>
<dbReference type="InterPro" id="IPR023408">
    <property type="entry name" value="MscS_beta-dom_sf"/>
</dbReference>
<dbReference type="AlphaFoldDB" id="A0A7T8E9I3"/>
<evidence type="ECO:0000256" key="5">
    <source>
        <dbReference type="ARBA" id="ARBA00022989"/>
    </source>
</evidence>
<evidence type="ECO:0000256" key="3">
    <source>
        <dbReference type="ARBA" id="ARBA00022475"/>
    </source>
</evidence>
<dbReference type="InterPro" id="IPR049278">
    <property type="entry name" value="MS_channel_C"/>
</dbReference>
<dbReference type="Pfam" id="PF21082">
    <property type="entry name" value="MS_channel_3rd"/>
    <property type="match status" value="1"/>
</dbReference>
<feature type="transmembrane region" description="Helical" evidence="7">
    <location>
        <begin position="352"/>
        <end position="370"/>
    </location>
</feature>
<dbReference type="InterPro" id="IPR006685">
    <property type="entry name" value="MscS_channel_2nd"/>
</dbReference>
<keyword evidence="6 7" id="KW-0472">Membrane</keyword>
<dbReference type="SUPFAM" id="SSF50182">
    <property type="entry name" value="Sm-like ribonucleoproteins"/>
    <property type="match status" value="1"/>
</dbReference>
<comment type="function">
    <text evidence="7">Mechanosensitive channel that participates in the regulation of osmotic pressure changes within the cell, opening in response to stretch forces in the membrane lipid bilayer, without the need for other proteins. Contributes to normal resistance to hypoosmotic shock. Forms an ion channel of 1.0 nanosiemens conductance with a slight preference for anions.</text>
</comment>
<evidence type="ECO:0000259" key="9">
    <source>
        <dbReference type="Pfam" id="PF00924"/>
    </source>
</evidence>
<keyword evidence="7" id="KW-0406">Ion transport</keyword>
<dbReference type="Gene3D" id="3.30.70.100">
    <property type="match status" value="1"/>
</dbReference>
<dbReference type="PANTHER" id="PTHR30221">
    <property type="entry name" value="SMALL-CONDUCTANCE MECHANOSENSITIVE CHANNEL"/>
    <property type="match status" value="1"/>
</dbReference>
<accession>A0A7T8E9I3</accession>
<evidence type="ECO:0000313" key="11">
    <source>
        <dbReference type="EMBL" id="QQO82300.1"/>
    </source>
</evidence>
<feature type="transmembrane region" description="Helical" evidence="7">
    <location>
        <begin position="323"/>
        <end position="346"/>
    </location>
</feature>